<name>A0ABV9MX87_9ENTE</name>
<keyword evidence="2" id="KW-1185">Reference proteome</keyword>
<dbReference type="RefSeq" id="WP_204652884.1">
    <property type="nucleotide sequence ID" value="NZ_JAFBFD010000003.1"/>
</dbReference>
<reference evidence="2" key="1">
    <citation type="journal article" date="2019" name="Int. J. Syst. Evol. Microbiol.">
        <title>The Global Catalogue of Microorganisms (GCM) 10K type strain sequencing project: providing services to taxonomists for standard genome sequencing and annotation.</title>
        <authorList>
            <consortium name="The Broad Institute Genomics Platform"/>
            <consortium name="The Broad Institute Genome Sequencing Center for Infectious Disease"/>
            <person name="Wu L."/>
            <person name="Ma J."/>
        </authorList>
    </citation>
    <scope>NUCLEOTIDE SEQUENCE [LARGE SCALE GENOMIC DNA]</scope>
    <source>
        <strain evidence="2">CGMCC 1.19032</strain>
    </source>
</reference>
<comment type="caution">
    <text evidence="1">The sequence shown here is derived from an EMBL/GenBank/DDBJ whole genome shotgun (WGS) entry which is preliminary data.</text>
</comment>
<protein>
    <recommendedName>
        <fullName evidence="3">ABC transporter domain-containing protein</fullName>
    </recommendedName>
</protein>
<evidence type="ECO:0000313" key="2">
    <source>
        <dbReference type="Proteomes" id="UP001595969"/>
    </source>
</evidence>
<organism evidence="1 2">
    <name type="scientific">Enterococcus lemanii</name>
    <dbReference type="NCBI Taxonomy" id="1159752"/>
    <lineage>
        <taxon>Bacteria</taxon>
        <taxon>Bacillati</taxon>
        <taxon>Bacillota</taxon>
        <taxon>Bacilli</taxon>
        <taxon>Lactobacillales</taxon>
        <taxon>Enterococcaceae</taxon>
        <taxon>Enterococcus</taxon>
    </lineage>
</organism>
<proteinExistence type="predicted"/>
<gene>
    <name evidence="1" type="ORF">ACFO5I_12970</name>
</gene>
<sequence>MEKQKSSQTLESGVFILNKNEFLQLQQKQELDLNQAIQPKWRYLPFLTIQENLFIQNKNKCDLPIDDLLRLLEFTPTLLAQKKDTLTPLEEIKCQLLQKLLSKKNVILFSDSIDSLAIFEKQQLLTICVKLAQKCQLTIYILSEDIHLLQLKLHY</sequence>
<accession>A0ABV9MX87</accession>
<dbReference type="EMBL" id="JBHSGS010000065">
    <property type="protein sequence ID" value="MFC4720636.1"/>
    <property type="molecule type" value="Genomic_DNA"/>
</dbReference>
<evidence type="ECO:0000313" key="1">
    <source>
        <dbReference type="EMBL" id="MFC4720636.1"/>
    </source>
</evidence>
<evidence type="ECO:0008006" key="3">
    <source>
        <dbReference type="Google" id="ProtNLM"/>
    </source>
</evidence>
<dbReference type="Proteomes" id="UP001595969">
    <property type="component" value="Unassembled WGS sequence"/>
</dbReference>